<dbReference type="GO" id="GO:0052725">
    <property type="term" value="F:inositol-1,3,4-trisphosphate 6-kinase activity"/>
    <property type="evidence" value="ECO:0007669"/>
    <property type="project" value="InterPro"/>
</dbReference>
<comment type="cofactor">
    <cofactor evidence="1">
        <name>Mg(2+)</name>
        <dbReference type="ChEBI" id="CHEBI:18420"/>
    </cofactor>
</comment>
<evidence type="ECO:0000313" key="12">
    <source>
        <dbReference type="EMBL" id="PVD26152.1"/>
    </source>
</evidence>
<dbReference type="Gene3D" id="3.30.1490.220">
    <property type="match status" value="1"/>
</dbReference>
<dbReference type="PANTHER" id="PTHR14217:SF1">
    <property type="entry name" value="INOSITOL-TETRAKISPHOSPHATE 1-KINASE"/>
    <property type="match status" value="1"/>
</dbReference>
<proteinExistence type="inferred from homology"/>
<dbReference type="GO" id="GO:0032957">
    <property type="term" value="P:inositol trisphosphate metabolic process"/>
    <property type="evidence" value="ECO:0007669"/>
    <property type="project" value="InterPro"/>
</dbReference>
<reference evidence="12 13" key="1">
    <citation type="submission" date="2018-04" db="EMBL/GenBank/DDBJ databases">
        <title>The genome of golden apple snail Pomacea canaliculata provides insight into stress tolerance and invasive adaptation.</title>
        <authorList>
            <person name="Liu C."/>
            <person name="Liu B."/>
            <person name="Ren Y."/>
            <person name="Zhang Y."/>
            <person name="Wang H."/>
            <person name="Li S."/>
            <person name="Jiang F."/>
            <person name="Yin L."/>
            <person name="Zhang G."/>
            <person name="Qian W."/>
            <person name="Fan W."/>
        </authorList>
    </citation>
    <scope>NUCLEOTIDE SEQUENCE [LARGE SCALE GENOMIC DNA]</scope>
    <source>
        <strain evidence="12">SZHN2017</strain>
        <tissue evidence="12">Muscle</tissue>
    </source>
</reference>
<comment type="similarity">
    <text evidence="2">Belongs to the ITPK1 family.</text>
</comment>
<evidence type="ECO:0000256" key="9">
    <source>
        <dbReference type="SAM" id="MobiDB-lite"/>
    </source>
</evidence>
<keyword evidence="6" id="KW-0418">Kinase</keyword>
<dbReference type="Proteomes" id="UP000245119">
    <property type="component" value="Linkage Group LG8"/>
</dbReference>
<dbReference type="EMBL" id="PZQS01000008">
    <property type="protein sequence ID" value="PVD26152.1"/>
    <property type="molecule type" value="Genomic_DNA"/>
</dbReference>
<evidence type="ECO:0000256" key="2">
    <source>
        <dbReference type="ARBA" id="ARBA00009601"/>
    </source>
</evidence>
<dbReference type="PANTHER" id="PTHR14217">
    <property type="entry name" value="INOSITOL-TETRAKISPHOSPHATE 1-KINASE"/>
    <property type="match status" value="1"/>
</dbReference>
<evidence type="ECO:0000256" key="3">
    <source>
        <dbReference type="ARBA" id="ARBA00022679"/>
    </source>
</evidence>
<dbReference type="GO" id="GO:0005737">
    <property type="term" value="C:cytoplasm"/>
    <property type="evidence" value="ECO:0007669"/>
    <property type="project" value="TreeGrafter"/>
</dbReference>
<evidence type="ECO:0000256" key="6">
    <source>
        <dbReference type="ARBA" id="ARBA00022777"/>
    </source>
</evidence>
<keyword evidence="3" id="KW-0808">Transferase</keyword>
<dbReference type="Pfam" id="PF17927">
    <property type="entry name" value="Ins134_P3_kin_N"/>
    <property type="match status" value="1"/>
</dbReference>
<dbReference type="Pfam" id="PF05770">
    <property type="entry name" value="Ins134_P3_kin"/>
    <property type="match status" value="1"/>
</dbReference>
<evidence type="ECO:0000256" key="1">
    <source>
        <dbReference type="ARBA" id="ARBA00001946"/>
    </source>
</evidence>
<name>A0A2T7NYA7_POMCA</name>
<evidence type="ECO:0000256" key="4">
    <source>
        <dbReference type="ARBA" id="ARBA00022723"/>
    </source>
</evidence>
<gene>
    <name evidence="12" type="ORF">C0Q70_13821</name>
</gene>
<keyword evidence="7" id="KW-0067">ATP-binding</keyword>
<dbReference type="InterPro" id="IPR008656">
    <property type="entry name" value="Inositol_tetrakis-P_1-kinase"/>
</dbReference>
<feature type="compositionally biased region" description="Polar residues" evidence="9">
    <location>
        <begin position="286"/>
        <end position="305"/>
    </location>
</feature>
<dbReference type="GO" id="GO:0052726">
    <property type="term" value="F:inositol-1,3,4-trisphosphate 5-kinase activity"/>
    <property type="evidence" value="ECO:0007669"/>
    <property type="project" value="InterPro"/>
</dbReference>
<evidence type="ECO:0000259" key="10">
    <source>
        <dbReference type="Pfam" id="PF05770"/>
    </source>
</evidence>
<keyword evidence="8" id="KW-0460">Magnesium</keyword>
<feature type="domain" description="Inositol 1,3,4-trisphosphate 5/6-kinase ATP-grasp" evidence="10">
    <location>
        <begin position="100"/>
        <end position="259"/>
    </location>
</feature>
<dbReference type="GO" id="GO:0005524">
    <property type="term" value="F:ATP binding"/>
    <property type="evidence" value="ECO:0007669"/>
    <property type="project" value="UniProtKB-KW"/>
</dbReference>
<evidence type="ECO:0000313" key="13">
    <source>
        <dbReference type="Proteomes" id="UP000245119"/>
    </source>
</evidence>
<keyword evidence="13" id="KW-1185">Reference proteome</keyword>
<dbReference type="AlphaFoldDB" id="A0A2T7NYA7"/>
<sequence length="385" mass="43051">MAPSLYLSVLTVNDETASFLIDLGQPLEAQGPFDAIVHKVTDILAKADNGNKTAQKLIHNIQNYTDRHPECILLDPLESTRQLLDRYKQYQQVCTCDLVQRDSRVIIPTFVELTSSDVEENKQKLAKAGVTFPIGKILLLLFAVFQMAIIFSEESLRDVKPPCVAQSFLNHNALLYKIFVVGNRQFVVQRPSLKNLYPGNYPTIFFDTQEVSKPDSSHPLNEVDMKSIDEPLIKPDWQLLEQLGAAIGNVMELRFEGVDDFFSVLLDYILEVLGTKENCDRRADRTPTSYSNDPSSTKPVSVIDSGSTGDHHCTIVKTATVNAVNLKASQKFFVDQSCRIDCTPHSLSDPAYSHRGASVVNEDVSERSQMHSQLQHKNNLPSSLP</sequence>
<dbReference type="STRING" id="400727.A0A2T7NYA7"/>
<protein>
    <submittedName>
        <fullName evidence="12">Uncharacterized protein</fullName>
    </submittedName>
</protein>
<evidence type="ECO:0000259" key="11">
    <source>
        <dbReference type="Pfam" id="PF17927"/>
    </source>
</evidence>
<accession>A0A2T7NYA7</accession>
<dbReference type="InterPro" id="IPR041429">
    <property type="entry name" value="ITPK1_N"/>
</dbReference>
<dbReference type="Gene3D" id="3.40.50.11370">
    <property type="match status" value="1"/>
</dbReference>
<evidence type="ECO:0000256" key="8">
    <source>
        <dbReference type="ARBA" id="ARBA00022842"/>
    </source>
</evidence>
<feature type="region of interest" description="Disordered" evidence="9">
    <location>
        <begin position="281"/>
        <end position="305"/>
    </location>
</feature>
<organism evidence="12 13">
    <name type="scientific">Pomacea canaliculata</name>
    <name type="common">Golden apple snail</name>
    <dbReference type="NCBI Taxonomy" id="400727"/>
    <lineage>
        <taxon>Eukaryota</taxon>
        <taxon>Metazoa</taxon>
        <taxon>Spiralia</taxon>
        <taxon>Lophotrochozoa</taxon>
        <taxon>Mollusca</taxon>
        <taxon>Gastropoda</taxon>
        <taxon>Caenogastropoda</taxon>
        <taxon>Architaenioglossa</taxon>
        <taxon>Ampullarioidea</taxon>
        <taxon>Ampullariidae</taxon>
        <taxon>Pomacea</taxon>
    </lineage>
</organism>
<dbReference type="GO" id="GO:0047325">
    <property type="term" value="F:inositol-3,4,5,6-tetrakisphosphate 1-kinase activity"/>
    <property type="evidence" value="ECO:0007669"/>
    <property type="project" value="InterPro"/>
</dbReference>
<comment type="caution">
    <text evidence="12">The sequence shown here is derived from an EMBL/GenBank/DDBJ whole genome shotgun (WGS) entry which is preliminary data.</text>
</comment>
<keyword evidence="4" id="KW-0479">Metal-binding</keyword>
<evidence type="ECO:0000256" key="7">
    <source>
        <dbReference type="ARBA" id="ARBA00022840"/>
    </source>
</evidence>
<feature type="domain" description="Inositol-tetrakisphosphate 1-kinase N-terminal" evidence="11">
    <location>
        <begin position="21"/>
        <end position="78"/>
    </location>
</feature>
<keyword evidence="5" id="KW-0547">Nucleotide-binding</keyword>
<dbReference type="InterPro" id="IPR040464">
    <property type="entry name" value="InsP(3)kin_ATP-grasp"/>
</dbReference>
<dbReference type="GO" id="GO:0000287">
    <property type="term" value="F:magnesium ion binding"/>
    <property type="evidence" value="ECO:0007669"/>
    <property type="project" value="InterPro"/>
</dbReference>
<dbReference type="OrthoDB" id="25308at2759"/>
<evidence type="ECO:0000256" key="5">
    <source>
        <dbReference type="ARBA" id="ARBA00022741"/>
    </source>
</evidence>